<evidence type="ECO:0000256" key="4">
    <source>
        <dbReference type="ARBA" id="ARBA00022989"/>
    </source>
</evidence>
<feature type="transmembrane region" description="Helical" evidence="6">
    <location>
        <begin position="207"/>
        <end position="228"/>
    </location>
</feature>
<keyword evidence="3 6" id="KW-0812">Transmembrane</keyword>
<feature type="transmembrane region" description="Helical" evidence="6">
    <location>
        <begin position="33"/>
        <end position="66"/>
    </location>
</feature>
<evidence type="ECO:0000256" key="1">
    <source>
        <dbReference type="ARBA" id="ARBA00004141"/>
    </source>
</evidence>
<evidence type="ECO:0000259" key="7">
    <source>
        <dbReference type="Pfam" id="PF03600"/>
    </source>
</evidence>
<name>A0A921AYR6_9BACT</name>
<evidence type="ECO:0000256" key="6">
    <source>
        <dbReference type="SAM" id="Phobius"/>
    </source>
</evidence>
<evidence type="ECO:0000256" key="2">
    <source>
        <dbReference type="ARBA" id="ARBA00022448"/>
    </source>
</evidence>
<dbReference type="Pfam" id="PF03600">
    <property type="entry name" value="CitMHS"/>
    <property type="match status" value="1"/>
</dbReference>
<reference evidence="8" key="1">
    <citation type="journal article" date="2021" name="PeerJ">
        <title>Extensive microbial diversity within the chicken gut microbiome revealed by metagenomics and culture.</title>
        <authorList>
            <person name="Gilroy R."/>
            <person name="Ravi A."/>
            <person name="Getino M."/>
            <person name="Pursley I."/>
            <person name="Horton D.L."/>
            <person name="Alikhan N.F."/>
            <person name="Baker D."/>
            <person name="Gharbi K."/>
            <person name="Hall N."/>
            <person name="Watson M."/>
            <person name="Adriaenssens E.M."/>
            <person name="Foster-Nyarko E."/>
            <person name="Jarju S."/>
            <person name="Secka A."/>
            <person name="Antonio M."/>
            <person name="Oren A."/>
            <person name="Chaudhuri R.R."/>
            <person name="La Ragione R."/>
            <person name="Hildebrand F."/>
            <person name="Pallen M.J."/>
        </authorList>
    </citation>
    <scope>NUCLEOTIDE SEQUENCE</scope>
    <source>
        <strain evidence="8">ChiGjej2B2-19336</strain>
    </source>
</reference>
<proteinExistence type="predicted"/>
<keyword evidence="2" id="KW-0813">Transport</keyword>
<keyword evidence="5 6" id="KW-0472">Membrane</keyword>
<evidence type="ECO:0000256" key="5">
    <source>
        <dbReference type="ARBA" id="ARBA00023136"/>
    </source>
</evidence>
<gene>
    <name evidence="8" type="ORF">K8W16_11545</name>
</gene>
<feature type="non-terminal residue" evidence="8">
    <location>
        <position position="249"/>
    </location>
</feature>
<keyword evidence="4 6" id="KW-1133">Transmembrane helix</keyword>
<dbReference type="PANTHER" id="PTHR10283">
    <property type="entry name" value="SOLUTE CARRIER FAMILY 13 MEMBER"/>
    <property type="match status" value="1"/>
</dbReference>
<dbReference type="RefSeq" id="WP_304123973.1">
    <property type="nucleotide sequence ID" value="NZ_DYZA01000236.1"/>
</dbReference>
<feature type="domain" description="Citrate transporter-like" evidence="7">
    <location>
        <begin position="43"/>
        <end position="234"/>
    </location>
</feature>
<evidence type="ECO:0000313" key="8">
    <source>
        <dbReference type="EMBL" id="HJD98263.1"/>
    </source>
</evidence>
<evidence type="ECO:0000256" key="3">
    <source>
        <dbReference type="ARBA" id="ARBA00022692"/>
    </source>
</evidence>
<comment type="caution">
    <text evidence="8">The sequence shown here is derived from an EMBL/GenBank/DDBJ whole genome shotgun (WGS) entry which is preliminary data.</text>
</comment>
<feature type="transmembrane region" description="Helical" evidence="6">
    <location>
        <begin position="5"/>
        <end position="21"/>
    </location>
</feature>
<evidence type="ECO:0000313" key="9">
    <source>
        <dbReference type="Proteomes" id="UP000698963"/>
    </source>
</evidence>
<dbReference type="EMBL" id="DYZA01000236">
    <property type="protein sequence ID" value="HJD98263.1"/>
    <property type="molecule type" value="Genomic_DNA"/>
</dbReference>
<feature type="transmembrane region" description="Helical" evidence="6">
    <location>
        <begin position="78"/>
        <end position="100"/>
    </location>
</feature>
<dbReference type="GO" id="GO:0022857">
    <property type="term" value="F:transmembrane transporter activity"/>
    <property type="evidence" value="ECO:0007669"/>
    <property type="project" value="TreeGrafter"/>
</dbReference>
<dbReference type="GO" id="GO:0005886">
    <property type="term" value="C:plasma membrane"/>
    <property type="evidence" value="ECO:0007669"/>
    <property type="project" value="TreeGrafter"/>
</dbReference>
<accession>A0A921AYR6</accession>
<dbReference type="Proteomes" id="UP000698963">
    <property type="component" value="Unassembled WGS sequence"/>
</dbReference>
<comment type="subcellular location">
    <subcellularLocation>
        <location evidence="1">Membrane</location>
        <topology evidence="1">Multi-pass membrane protein</topology>
    </subcellularLocation>
</comment>
<sequence>MRKKLISFLSIVLLSVVLYLMPTPEGLTPNGQYAIIFMLAAVLFWVTEALPIAFAAILFTVLPAIFHVAPLPKMMGNFATPTVFFVFAMFIVSIAFQNSGFSRRIVLWESVKSRGNPGKLLLYLMMAGGILSSFLADIPVMAMLLPVALVILQKNDCMQGASSFGRAMMIGLPFACLIGGVGTPAGSSMNAMTIGLLKDTANVNISFLEWACVGMPMVLILTPIAWFFTIKIYPPEMNNLVGMEAMEEE</sequence>
<dbReference type="InterPro" id="IPR004680">
    <property type="entry name" value="Cit_transptr-like_dom"/>
</dbReference>
<dbReference type="AlphaFoldDB" id="A0A921AYR6"/>
<organism evidence="8 9">
    <name type="scientific">Mailhella massiliensis</name>
    <dbReference type="NCBI Taxonomy" id="1903261"/>
    <lineage>
        <taxon>Bacteria</taxon>
        <taxon>Pseudomonadati</taxon>
        <taxon>Thermodesulfobacteriota</taxon>
        <taxon>Desulfovibrionia</taxon>
        <taxon>Desulfovibrionales</taxon>
        <taxon>Desulfovibrionaceae</taxon>
        <taxon>Mailhella</taxon>
    </lineage>
</organism>
<feature type="transmembrane region" description="Helical" evidence="6">
    <location>
        <begin position="120"/>
        <end position="152"/>
    </location>
</feature>
<feature type="transmembrane region" description="Helical" evidence="6">
    <location>
        <begin position="164"/>
        <end position="187"/>
    </location>
</feature>
<reference evidence="8" key="2">
    <citation type="submission" date="2021-09" db="EMBL/GenBank/DDBJ databases">
        <authorList>
            <person name="Gilroy R."/>
        </authorList>
    </citation>
    <scope>NUCLEOTIDE SEQUENCE</scope>
    <source>
        <strain evidence="8">ChiGjej2B2-19336</strain>
    </source>
</reference>
<protein>
    <submittedName>
        <fullName evidence="8">Anion permease</fullName>
    </submittedName>
</protein>